<feature type="compositionally biased region" description="Basic residues" evidence="9">
    <location>
        <begin position="131"/>
        <end position="140"/>
    </location>
</feature>
<dbReference type="EMBL" id="JASPKZ010001991">
    <property type="protein sequence ID" value="KAJ9596386.1"/>
    <property type="molecule type" value="Genomic_DNA"/>
</dbReference>
<evidence type="ECO:0000256" key="9">
    <source>
        <dbReference type="SAM" id="MobiDB-lite"/>
    </source>
</evidence>
<dbReference type="InterPro" id="IPR013785">
    <property type="entry name" value="Aldolase_TIM"/>
</dbReference>
<feature type="region of interest" description="Disordered" evidence="9">
    <location>
        <begin position="356"/>
        <end position="382"/>
    </location>
</feature>
<protein>
    <recommendedName>
        <fullName evidence="3">tRNA 4-demethylwyosine synthase (AdoMet-dependent)</fullName>
        <ecNumber evidence="3">4.1.3.44</ecNumber>
    </recommendedName>
</protein>
<keyword evidence="4" id="KW-0949">S-adenosyl-L-methionine</keyword>
<name>A0AAD8AD16_DIPPU</name>
<dbReference type="GO" id="GO:0046872">
    <property type="term" value="F:metal ion binding"/>
    <property type="evidence" value="ECO:0007669"/>
    <property type="project" value="UniProtKB-KW"/>
</dbReference>
<dbReference type="EC" id="4.1.3.44" evidence="3"/>
<evidence type="ECO:0000256" key="7">
    <source>
        <dbReference type="ARBA" id="ARBA00023014"/>
    </source>
</evidence>
<organism evidence="12 13">
    <name type="scientific">Diploptera punctata</name>
    <name type="common">Pacific beetle cockroach</name>
    <dbReference type="NCBI Taxonomy" id="6984"/>
    <lineage>
        <taxon>Eukaryota</taxon>
        <taxon>Metazoa</taxon>
        <taxon>Ecdysozoa</taxon>
        <taxon>Arthropoda</taxon>
        <taxon>Hexapoda</taxon>
        <taxon>Insecta</taxon>
        <taxon>Pterygota</taxon>
        <taxon>Neoptera</taxon>
        <taxon>Polyneoptera</taxon>
        <taxon>Dictyoptera</taxon>
        <taxon>Blattodea</taxon>
        <taxon>Blaberoidea</taxon>
        <taxon>Blaberidae</taxon>
        <taxon>Diplopterinae</taxon>
        <taxon>Diploptera</taxon>
    </lineage>
</organism>
<dbReference type="PROSITE" id="PS50902">
    <property type="entry name" value="FLAVODOXIN_LIKE"/>
    <property type="match status" value="1"/>
</dbReference>
<dbReference type="InterPro" id="IPR029039">
    <property type="entry name" value="Flavoprotein-like_sf"/>
</dbReference>
<comment type="pathway">
    <text evidence="1">tRNA modification; wybutosine-tRNA(Phe) biosynthesis.</text>
</comment>
<dbReference type="InterPro" id="IPR034556">
    <property type="entry name" value="tRNA_wybutosine-synthase"/>
</dbReference>
<sequence>GITKQNFTSHTAMVAVLGIPLIGTFFVPSLLGIALFILIWTFGSKSKETYGIEPIENKGKEIANGHISQSEETAVNASNTKRKRKVFSNKNGTFARTARFDYKAVSFPERSNNGNGFSSGIQIENEPSKQSLKKKKKPCKGKGNCCSKKKGANRVLEGTLDIVKIFFCTQTGKSKGFSNIIVKYCDERKINTETIDLENYDPEEKLTDETAGNSLCIFILPTHAEGKPPPSAAWFCKWLGEATNDFRVEKQLLKGMKYAVFGLGNSLYKEHFNEVAKQVDEWLEDLHACRFMKLGLGDEDTVGSKYGSIEADFENWNSRLWIRVDKFLKTNPDCQCDGTEQDKNCMSEKHTKMMSKLNESSCESGGSCSSDEDLSSGQEGSGILDLEDLGNFTGSLLEAKEKRMLEENGPLKEMVTPALKESLTKQGYSIIGSHSGVKICRWTKSMLRGRGGCYKHTFYGIESHRCMETTPSLACANKCVFCWRHNTNPVGTEWRWKMDPPDKILEGALENHYKMVKQCKGVPGVIPERLAEGMEVKHCALSLVGEPIMYPEINKLVRMLHDRNISSFLVTNAQFPKEI</sequence>
<dbReference type="Gene3D" id="3.40.50.360">
    <property type="match status" value="1"/>
</dbReference>
<reference evidence="12" key="2">
    <citation type="submission" date="2023-05" db="EMBL/GenBank/DDBJ databases">
        <authorList>
            <person name="Fouks B."/>
        </authorList>
    </citation>
    <scope>NUCLEOTIDE SEQUENCE</scope>
    <source>
        <strain evidence="12">Stay&amp;Tobe</strain>
        <tissue evidence="12">Testes</tissue>
    </source>
</reference>
<dbReference type="SUPFAM" id="SSF52218">
    <property type="entry name" value="Flavoproteins"/>
    <property type="match status" value="1"/>
</dbReference>
<dbReference type="GO" id="GO:0102521">
    <property type="term" value="F:tRNA-4-demethylwyosine synthase activity"/>
    <property type="evidence" value="ECO:0007669"/>
    <property type="project" value="UniProtKB-EC"/>
</dbReference>
<dbReference type="InterPro" id="IPR008254">
    <property type="entry name" value="Flavodoxin/NO_synth"/>
</dbReference>
<comment type="similarity">
    <text evidence="2">Belongs to the TYW1 family.</text>
</comment>
<proteinExistence type="inferred from homology"/>
<evidence type="ECO:0000256" key="8">
    <source>
        <dbReference type="ARBA" id="ARBA00025368"/>
    </source>
</evidence>
<feature type="domain" description="Flavodoxin-like" evidence="11">
    <location>
        <begin position="163"/>
        <end position="321"/>
    </location>
</feature>
<accession>A0AAD8AD16</accession>
<evidence type="ECO:0000256" key="5">
    <source>
        <dbReference type="ARBA" id="ARBA00022723"/>
    </source>
</evidence>
<evidence type="ECO:0000259" key="11">
    <source>
        <dbReference type="PROSITE" id="PS50902"/>
    </source>
</evidence>
<feature type="compositionally biased region" description="Polar residues" evidence="9">
    <location>
        <begin position="113"/>
        <end position="122"/>
    </location>
</feature>
<dbReference type="InterPro" id="IPR007197">
    <property type="entry name" value="rSAM"/>
</dbReference>
<dbReference type="GO" id="GO:0031591">
    <property type="term" value="P:wybutosine biosynthetic process"/>
    <property type="evidence" value="ECO:0007669"/>
    <property type="project" value="TreeGrafter"/>
</dbReference>
<gene>
    <name evidence="12" type="ORF">L9F63_012594</name>
</gene>
<keyword evidence="7" id="KW-0411">Iron-sulfur</keyword>
<dbReference type="InterPro" id="IPR001094">
    <property type="entry name" value="Flavdoxin-like"/>
</dbReference>
<dbReference type="AlphaFoldDB" id="A0AAD8AD16"/>
<dbReference type="Proteomes" id="UP001233999">
    <property type="component" value="Unassembled WGS sequence"/>
</dbReference>
<dbReference type="PRINTS" id="PR00369">
    <property type="entry name" value="FLAVODOXIN"/>
</dbReference>
<keyword evidence="10" id="KW-0812">Transmembrane</keyword>
<keyword evidence="10" id="KW-1133">Transmembrane helix</keyword>
<evidence type="ECO:0000256" key="3">
    <source>
        <dbReference type="ARBA" id="ARBA00012821"/>
    </source>
</evidence>
<evidence type="ECO:0000313" key="12">
    <source>
        <dbReference type="EMBL" id="KAJ9596386.1"/>
    </source>
</evidence>
<evidence type="ECO:0000256" key="10">
    <source>
        <dbReference type="SAM" id="Phobius"/>
    </source>
</evidence>
<evidence type="ECO:0000256" key="6">
    <source>
        <dbReference type="ARBA" id="ARBA00023004"/>
    </source>
</evidence>
<dbReference type="PANTHER" id="PTHR13930:SF0">
    <property type="entry name" value="S-ADENOSYL-L-METHIONINE-DEPENDENT TRNA 4-DEMETHYLWYOSINE SYNTHASE TYW1-RELATED"/>
    <property type="match status" value="1"/>
</dbReference>
<feature type="non-terminal residue" evidence="12">
    <location>
        <position position="579"/>
    </location>
</feature>
<evidence type="ECO:0000256" key="1">
    <source>
        <dbReference type="ARBA" id="ARBA00004797"/>
    </source>
</evidence>
<evidence type="ECO:0000313" key="13">
    <source>
        <dbReference type="Proteomes" id="UP001233999"/>
    </source>
</evidence>
<dbReference type="SUPFAM" id="SSF102114">
    <property type="entry name" value="Radical SAM enzymes"/>
    <property type="match status" value="1"/>
</dbReference>
<dbReference type="SFLD" id="SFLDS00029">
    <property type="entry name" value="Radical_SAM"/>
    <property type="match status" value="1"/>
</dbReference>
<dbReference type="Pfam" id="PF00258">
    <property type="entry name" value="Flavodoxin_1"/>
    <property type="match status" value="1"/>
</dbReference>
<dbReference type="InterPro" id="IPR058240">
    <property type="entry name" value="rSAM_sf"/>
</dbReference>
<keyword evidence="13" id="KW-1185">Reference proteome</keyword>
<dbReference type="GO" id="GO:0010181">
    <property type="term" value="F:FMN binding"/>
    <property type="evidence" value="ECO:0007669"/>
    <property type="project" value="InterPro"/>
</dbReference>
<comment type="caution">
    <text evidence="12">The sequence shown here is derived from an EMBL/GenBank/DDBJ whole genome shotgun (WGS) entry which is preliminary data.</text>
</comment>
<dbReference type="PANTHER" id="PTHR13930">
    <property type="entry name" value="S-ADENOSYL-L-METHIONINE-DEPENDENT TRNA 4-DEMETHYLWYOSINE SYNTHASE"/>
    <property type="match status" value="1"/>
</dbReference>
<feature type="non-terminal residue" evidence="12">
    <location>
        <position position="1"/>
    </location>
</feature>
<reference evidence="12" key="1">
    <citation type="journal article" date="2023" name="IScience">
        <title>Live-bearing cockroach genome reveals convergent evolutionary mechanisms linked to viviparity in insects and beyond.</title>
        <authorList>
            <person name="Fouks B."/>
            <person name="Harrison M.C."/>
            <person name="Mikhailova A.A."/>
            <person name="Marchal E."/>
            <person name="English S."/>
            <person name="Carruthers M."/>
            <person name="Jennings E.C."/>
            <person name="Chiamaka E.L."/>
            <person name="Frigard R.A."/>
            <person name="Pippel M."/>
            <person name="Attardo G.M."/>
            <person name="Benoit J.B."/>
            <person name="Bornberg-Bauer E."/>
            <person name="Tobe S.S."/>
        </authorList>
    </citation>
    <scope>NUCLEOTIDE SEQUENCE</scope>
    <source>
        <strain evidence="12">Stay&amp;Tobe</strain>
    </source>
</reference>
<comment type="function">
    <text evidence="8">Probable component of the wybutosine biosynthesis pathway. Wybutosine is a hyper modified guanosine with a tricyclic base found at the 3'-position adjacent to the anticodon of eukaryotic phenylalanine tRNA. Catalyzes the condensation of N-methylguanine with 2 carbon atoms from pyruvate to form the tricyclic 4-demethylwyosine, an intermediate in wybutosine biosynthesis.</text>
</comment>
<keyword evidence="10" id="KW-0472">Membrane</keyword>
<feature type="compositionally biased region" description="Low complexity" evidence="9">
    <location>
        <begin position="359"/>
        <end position="369"/>
    </location>
</feature>
<evidence type="ECO:0000256" key="4">
    <source>
        <dbReference type="ARBA" id="ARBA00022691"/>
    </source>
</evidence>
<keyword evidence="5" id="KW-0479">Metal-binding</keyword>
<keyword evidence="6" id="KW-0408">Iron</keyword>
<evidence type="ECO:0000256" key="2">
    <source>
        <dbReference type="ARBA" id="ARBA00010115"/>
    </source>
</evidence>
<feature type="region of interest" description="Disordered" evidence="9">
    <location>
        <begin position="113"/>
        <end position="144"/>
    </location>
</feature>
<dbReference type="Gene3D" id="3.20.20.70">
    <property type="entry name" value="Aldolase class I"/>
    <property type="match status" value="1"/>
</dbReference>
<dbReference type="GO" id="GO:0051539">
    <property type="term" value="F:4 iron, 4 sulfur cluster binding"/>
    <property type="evidence" value="ECO:0007669"/>
    <property type="project" value="InterPro"/>
</dbReference>
<feature type="transmembrane region" description="Helical" evidence="10">
    <location>
        <begin position="12"/>
        <end position="40"/>
    </location>
</feature>